<dbReference type="PANTHER" id="PTHR43229">
    <property type="entry name" value="NODULATION PROTEIN J"/>
    <property type="match status" value="1"/>
</dbReference>
<dbReference type="eggNOG" id="COG0842">
    <property type="taxonomic scope" value="Bacteria"/>
</dbReference>
<dbReference type="RefSeq" id="WP_012863263.1">
    <property type="nucleotide sequence ID" value="NC_013517.1"/>
</dbReference>
<keyword evidence="2 5" id="KW-0812">Transmembrane</keyword>
<keyword evidence="5" id="KW-1003">Cell membrane</keyword>
<feature type="domain" description="ABC transmembrane type-2" evidence="6">
    <location>
        <begin position="19"/>
        <end position="248"/>
    </location>
</feature>
<feature type="transmembrane region" description="Helical" evidence="5">
    <location>
        <begin position="220"/>
        <end position="245"/>
    </location>
</feature>
<keyword evidence="4 5" id="KW-0472">Membrane</keyword>
<dbReference type="KEGG" id="str:Sterm_3849"/>
<evidence type="ECO:0000256" key="1">
    <source>
        <dbReference type="ARBA" id="ARBA00004141"/>
    </source>
</evidence>
<gene>
    <name evidence="7" type="ordered locus">Sterm_3849</name>
</gene>
<dbReference type="PANTHER" id="PTHR43229:SF2">
    <property type="entry name" value="NODULATION PROTEIN J"/>
    <property type="match status" value="1"/>
</dbReference>
<feature type="transmembrane region" description="Helical" evidence="5">
    <location>
        <begin position="21"/>
        <end position="39"/>
    </location>
</feature>
<dbReference type="InterPro" id="IPR047817">
    <property type="entry name" value="ABC2_TM_bact-type"/>
</dbReference>
<proteinExistence type="inferred from homology"/>
<comment type="subcellular location">
    <subcellularLocation>
        <location evidence="5">Cell membrane</location>
        <topology evidence="5">Multi-pass membrane protein</topology>
    </subcellularLocation>
    <subcellularLocation>
        <location evidence="1">Membrane</location>
        <topology evidence="1">Multi-pass membrane protein</topology>
    </subcellularLocation>
</comment>
<dbReference type="PIRSF" id="PIRSF006648">
    <property type="entry name" value="DrrB"/>
    <property type="match status" value="1"/>
</dbReference>
<accession>D1AG57</accession>
<keyword evidence="3 5" id="KW-1133">Transmembrane helix</keyword>
<dbReference type="InterPro" id="IPR013525">
    <property type="entry name" value="ABC2_TM"/>
</dbReference>
<feature type="transmembrane region" description="Helical" evidence="5">
    <location>
        <begin position="164"/>
        <end position="186"/>
    </location>
</feature>
<evidence type="ECO:0000256" key="4">
    <source>
        <dbReference type="ARBA" id="ARBA00023136"/>
    </source>
</evidence>
<dbReference type="InterPro" id="IPR051784">
    <property type="entry name" value="Nod_factor_ABC_transporter"/>
</dbReference>
<dbReference type="EMBL" id="CP001739">
    <property type="protein sequence ID" value="ACZ10683.1"/>
    <property type="molecule type" value="Genomic_DNA"/>
</dbReference>
<organism evidence="7 8">
    <name type="scientific">Sebaldella termitidis (strain ATCC 33386 / NCTC 11300)</name>
    <dbReference type="NCBI Taxonomy" id="526218"/>
    <lineage>
        <taxon>Bacteria</taxon>
        <taxon>Fusobacteriati</taxon>
        <taxon>Fusobacteriota</taxon>
        <taxon>Fusobacteriia</taxon>
        <taxon>Fusobacteriales</taxon>
        <taxon>Leptotrichiaceae</taxon>
        <taxon>Sebaldella</taxon>
    </lineage>
</organism>
<name>D1AG57_SEBTE</name>
<evidence type="ECO:0000313" key="7">
    <source>
        <dbReference type="EMBL" id="ACZ10683.1"/>
    </source>
</evidence>
<evidence type="ECO:0000256" key="2">
    <source>
        <dbReference type="ARBA" id="ARBA00022692"/>
    </source>
</evidence>
<dbReference type="Pfam" id="PF01061">
    <property type="entry name" value="ABC2_membrane"/>
    <property type="match status" value="1"/>
</dbReference>
<comment type="similarity">
    <text evidence="5">Belongs to the ABC-2 integral membrane protein family.</text>
</comment>
<feature type="transmembrane region" description="Helical" evidence="5">
    <location>
        <begin position="134"/>
        <end position="157"/>
    </location>
</feature>
<evidence type="ECO:0000313" key="8">
    <source>
        <dbReference type="Proteomes" id="UP000000845"/>
    </source>
</evidence>
<evidence type="ECO:0000256" key="3">
    <source>
        <dbReference type="ARBA" id="ARBA00022989"/>
    </source>
</evidence>
<keyword evidence="8" id="KW-1185">Reference proteome</keyword>
<dbReference type="AlphaFoldDB" id="D1AG57"/>
<keyword evidence="5" id="KW-0813">Transport</keyword>
<sequence>MEIANIFWRNIKWRLQNPLTVIMTLLQPLIWLLLYSTVFNADFTGISSGSYTGFILPGILVLVIFASSGSSGVINYIMKTKGSFYRIQISPVKRSSIILGHILDSAVLSYLEIAVLFIISFFLSAKLSLEISDFIPLIILFFLVIFFISSFSYTLSLILPDENIFFVIINTFVLPIFFVSTALIPYESISSSYKTVVLLNPFTHVINSVRNIILENTTDWGIFINSAGIMLVLCILSFVLSVYYLNKSSNNI</sequence>
<evidence type="ECO:0000259" key="6">
    <source>
        <dbReference type="PROSITE" id="PS51012"/>
    </source>
</evidence>
<feature type="transmembrane region" description="Helical" evidence="5">
    <location>
        <begin position="51"/>
        <end position="77"/>
    </location>
</feature>
<reference evidence="8" key="1">
    <citation type="submission" date="2009-09" db="EMBL/GenBank/DDBJ databases">
        <title>The complete chromosome of Sebaldella termitidis ATCC 33386.</title>
        <authorList>
            <consortium name="US DOE Joint Genome Institute (JGI-PGF)"/>
            <person name="Lucas S."/>
            <person name="Copeland A."/>
            <person name="Lapidus A."/>
            <person name="Glavina del Rio T."/>
            <person name="Dalin E."/>
            <person name="Tice H."/>
            <person name="Bruce D."/>
            <person name="Goodwin L."/>
            <person name="Pitluck S."/>
            <person name="Kyrpides N."/>
            <person name="Mavromatis K."/>
            <person name="Ivanova N."/>
            <person name="Mikhailova N."/>
            <person name="Sims D."/>
            <person name="Meincke L."/>
            <person name="Brettin T."/>
            <person name="Detter J.C."/>
            <person name="Han C."/>
            <person name="Larimer F."/>
            <person name="Land M."/>
            <person name="Hauser L."/>
            <person name="Markowitz V."/>
            <person name="Cheng J.F."/>
            <person name="Hugenholtz P."/>
            <person name="Woyke T."/>
            <person name="Wu D."/>
            <person name="Eisen J.A."/>
        </authorList>
    </citation>
    <scope>NUCLEOTIDE SEQUENCE [LARGE SCALE GENOMIC DNA]</scope>
    <source>
        <strain evidence="8">ATCC 33386 / NCTC 11300</strain>
    </source>
</reference>
<dbReference type="STRING" id="526218.Sterm_3849"/>
<protein>
    <recommendedName>
        <fullName evidence="5">Transport permease protein</fullName>
    </recommendedName>
</protein>
<dbReference type="InterPro" id="IPR000412">
    <property type="entry name" value="ABC_2_transport"/>
</dbReference>
<feature type="transmembrane region" description="Helical" evidence="5">
    <location>
        <begin position="98"/>
        <end position="122"/>
    </location>
</feature>
<reference evidence="7 8" key="2">
    <citation type="journal article" date="2010" name="Stand. Genomic Sci.">
        <title>Complete genome sequence of Sebaldella termitidis type strain (NCTC 11300).</title>
        <authorList>
            <person name="Harmon-Smith M."/>
            <person name="Celia L."/>
            <person name="Chertkov O."/>
            <person name="Lapidus A."/>
            <person name="Copeland A."/>
            <person name="Glavina Del Rio T."/>
            <person name="Nolan M."/>
            <person name="Lucas S."/>
            <person name="Tice H."/>
            <person name="Cheng J.F."/>
            <person name="Han C."/>
            <person name="Detter J.C."/>
            <person name="Bruce D."/>
            <person name="Goodwin L."/>
            <person name="Pitluck S."/>
            <person name="Pati A."/>
            <person name="Liolios K."/>
            <person name="Ivanova N."/>
            <person name="Mavromatis K."/>
            <person name="Mikhailova N."/>
            <person name="Chen A."/>
            <person name="Palaniappan K."/>
            <person name="Land M."/>
            <person name="Hauser L."/>
            <person name="Chang Y.J."/>
            <person name="Jeffries C.D."/>
            <person name="Brettin T."/>
            <person name="Goker M."/>
            <person name="Beck B."/>
            <person name="Bristow J."/>
            <person name="Eisen J.A."/>
            <person name="Markowitz V."/>
            <person name="Hugenholtz P."/>
            <person name="Kyrpides N.C."/>
            <person name="Klenk H.P."/>
            <person name="Chen F."/>
        </authorList>
    </citation>
    <scope>NUCLEOTIDE SEQUENCE [LARGE SCALE GENOMIC DNA]</scope>
    <source>
        <strain evidence="8">ATCC 33386 / NCTC 11300</strain>
    </source>
</reference>
<dbReference type="Proteomes" id="UP000000845">
    <property type="component" value="Chromosome"/>
</dbReference>
<dbReference type="HOGENOM" id="CLU_039483_2_3_0"/>
<evidence type="ECO:0000256" key="5">
    <source>
        <dbReference type="RuleBase" id="RU361157"/>
    </source>
</evidence>
<dbReference type="PROSITE" id="PS51012">
    <property type="entry name" value="ABC_TM2"/>
    <property type="match status" value="1"/>
</dbReference>
<dbReference type="GO" id="GO:0140359">
    <property type="term" value="F:ABC-type transporter activity"/>
    <property type="evidence" value="ECO:0007669"/>
    <property type="project" value="InterPro"/>
</dbReference>
<dbReference type="GO" id="GO:0043190">
    <property type="term" value="C:ATP-binding cassette (ABC) transporter complex"/>
    <property type="evidence" value="ECO:0007669"/>
    <property type="project" value="InterPro"/>
</dbReference>